<dbReference type="OrthoDB" id="4790568at2759"/>
<dbReference type="EMBL" id="KN832871">
    <property type="protein sequence ID" value="KIN05951.1"/>
    <property type="molecule type" value="Genomic_DNA"/>
</dbReference>
<reference evidence="1 2" key="1">
    <citation type="submission" date="2014-04" db="EMBL/GenBank/DDBJ databases">
        <authorList>
            <consortium name="DOE Joint Genome Institute"/>
            <person name="Kuo A."/>
            <person name="Martino E."/>
            <person name="Perotto S."/>
            <person name="Kohler A."/>
            <person name="Nagy L.G."/>
            <person name="Floudas D."/>
            <person name="Copeland A."/>
            <person name="Barry K.W."/>
            <person name="Cichocki N."/>
            <person name="Veneault-Fourrey C."/>
            <person name="LaButti K."/>
            <person name="Lindquist E.A."/>
            <person name="Lipzen A."/>
            <person name="Lundell T."/>
            <person name="Morin E."/>
            <person name="Murat C."/>
            <person name="Sun H."/>
            <person name="Tunlid A."/>
            <person name="Henrissat B."/>
            <person name="Grigoriev I.V."/>
            <person name="Hibbett D.S."/>
            <person name="Martin F."/>
            <person name="Nordberg H.P."/>
            <person name="Cantor M.N."/>
            <person name="Hua S.X."/>
        </authorList>
    </citation>
    <scope>NUCLEOTIDE SEQUENCE [LARGE SCALE GENOMIC DNA]</scope>
    <source>
        <strain evidence="1 2">Zn</strain>
    </source>
</reference>
<dbReference type="AlphaFoldDB" id="A0A0C3HCB6"/>
<keyword evidence="2" id="KW-1185">Reference proteome</keyword>
<name>A0A0C3HCB6_OIDMZ</name>
<dbReference type="InParanoid" id="A0A0C3HCB6"/>
<organism evidence="1 2">
    <name type="scientific">Oidiodendron maius (strain Zn)</name>
    <dbReference type="NCBI Taxonomy" id="913774"/>
    <lineage>
        <taxon>Eukaryota</taxon>
        <taxon>Fungi</taxon>
        <taxon>Dikarya</taxon>
        <taxon>Ascomycota</taxon>
        <taxon>Pezizomycotina</taxon>
        <taxon>Leotiomycetes</taxon>
        <taxon>Leotiomycetes incertae sedis</taxon>
        <taxon>Myxotrichaceae</taxon>
        <taxon>Oidiodendron</taxon>
    </lineage>
</organism>
<accession>A0A0C3HCB6</accession>
<dbReference type="Proteomes" id="UP000054321">
    <property type="component" value="Unassembled WGS sequence"/>
</dbReference>
<evidence type="ECO:0000313" key="2">
    <source>
        <dbReference type="Proteomes" id="UP000054321"/>
    </source>
</evidence>
<reference evidence="2" key="2">
    <citation type="submission" date="2015-01" db="EMBL/GenBank/DDBJ databases">
        <title>Evolutionary Origins and Diversification of the Mycorrhizal Mutualists.</title>
        <authorList>
            <consortium name="DOE Joint Genome Institute"/>
            <consortium name="Mycorrhizal Genomics Consortium"/>
            <person name="Kohler A."/>
            <person name="Kuo A."/>
            <person name="Nagy L.G."/>
            <person name="Floudas D."/>
            <person name="Copeland A."/>
            <person name="Barry K.W."/>
            <person name="Cichocki N."/>
            <person name="Veneault-Fourrey C."/>
            <person name="LaButti K."/>
            <person name="Lindquist E.A."/>
            <person name="Lipzen A."/>
            <person name="Lundell T."/>
            <person name="Morin E."/>
            <person name="Murat C."/>
            <person name="Riley R."/>
            <person name="Ohm R."/>
            <person name="Sun H."/>
            <person name="Tunlid A."/>
            <person name="Henrissat B."/>
            <person name="Grigoriev I.V."/>
            <person name="Hibbett D.S."/>
            <person name="Martin F."/>
        </authorList>
    </citation>
    <scope>NUCLEOTIDE SEQUENCE [LARGE SCALE GENOMIC DNA]</scope>
    <source>
        <strain evidence="2">Zn</strain>
    </source>
</reference>
<dbReference type="HOGENOM" id="CLU_1111677_0_0_1"/>
<sequence length="250" mass="27536">MRSDADPANSRALAAWADLSENEKPAVGRIVSLTKRTREPDAAAVGASTTSNYYSAAMGIFSRDLPAVESQLEEFGSSAREVYKAFPNTPRKSKKTTEQILGGEAQPQRLKGAPAFIKVHVGGTAKCLNWLWIDSASRAVNQSYIEFFNGQPLESFIKDAIIQYDSAELPRLCQWNSKLAVYIVRRRIKNWTENGYPSAVGGEDELIARFEEIVLCQDLLPIYAQLAQQVKEDGGDNGLTASTPRFTVSL</sequence>
<gene>
    <name evidence="1" type="ORF">OIDMADRAFT_49453</name>
</gene>
<proteinExistence type="predicted"/>
<evidence type="ECO:0000313" key="1">
    <source>
        <dbReference type="EMBL" id="KIN05951.1"/>
    </source>
</evidence>
<protein>
    <submittedName>
        <fullName evidence="1">Uncharacterized protein</fullName>
    </submittedName>
</protein>